<comment type="caution">
    <text evidence="2">The sequence shown here is derived from an EMBL/GenBank/DDBJ whole genome shotgun (WGS) entry which is preliminary data.</text>
</comment>
<evidence type="ECO:0000313" key="3">
    <source>
        <dbReference type="Proteomes" id="UP001169760"/>
    </source>
</evidence>
<name>A0AAW7X1C4_9GAMM</name>
<feature type="transmembrane region" description="Helical" evidence="1">
    <location>
        <begin position="52"/>
        <end position="75"/>
    </location>
</feature>
<protein>
    <recommendedName>
        <fullName evidence="4">DUF2127 domain-containing protein</fullName>
    </recommendedName>
</protein>
<organism evidence="2 3">
    <name type="scientific">Saccharophagus degradans</name>
    <dbReference type="NCBI Taxonomy" id="86304"/>
    <lineage>
        <taxon>Bacteria</taxon>
        <taxon>Pseudomonadati</taxon>
        <taxon>Pseudomonadota</taxon>
        <taxon>Gammaproteobacteria</taxon>
        <taxon>Cellvibrionales</taxon>
        <taxon>Cellvibrionaceae</taxon>
        <taxon>Saccharophagus</taxon>
    </lineage>
</organism>
<dbReference type="Proteomes" id="UP001169760">
    <property type="component" value="Unassembled WGS sequence"/>
</dbReference>
<dbReference type="RefSeq" id="WP_280947423.1">
    <property type="nucleotide sequence ID" value="NZ_CP123764.1"/>
</dbReference>
<evidence type="ECO:0008006" key="4">
    <source>
        <dbReference type="Google" id="ProtNLM"/>
    </source>
</evidence>
<sequence length="143" mass="15729">MSDTNFRFIVVCVALLAIVGGVIDLIMPSEVVKMGTSYMDTLQPELEEVPLWQLLLVVLPSTIVTIASFIGLLLFKRWGRTLYLIGFVLSIPIYCYSGVLVVGPLAQVFMDFSAYGSGFILALCYFSPISVRFSGKVDTDSVE</sequence>
<dbReference type="AlphaFoldDB" id="A0AAW7X1C4"/>
<proteinExistence type="predicted"/>
<feature type="transmembrane region" description="Helical" evidence="1">
    <location>
        <begin position="82"/>
        <end position="106"/>
    </location>
</feature>
<feature type="transmembrane region" description="Helical" evidence="1">
    <location>
        <begin position="112"/>
        <end position="131"/>
    </location>
</feature>
<reference evidence="2" key="1">
    <citation type="submission" date="2023-07" db="EMBL/GenBank/DDBJ databases">
        <title>Genome content predicts the carbon catabolic preferences of heterotrophic bacteria.</title>
        <authorList>
            <person name="Gralka M."/>
        </authorList>
    </citation>
    <scope>NUCLEOTIDE SEQUENCE</scope>
    <source>
        <strain evidence="2">I3M17_2</strain>
    </source>
</reference>
<keyword evidence="1" id="KW-0812">Transmembrane</keyword>
<accession>A0AAW7X1C4</accession>
<dbReference type="EMBL" id="JAUOPB010000002">
    <property type="protein sequence ID" value="MDO6421566.1"/>
    <property type="molecule type" value="Genomic_DNA"/>
</dbReference>
<gene>
    <name evidence="2" type="ORF">Q4521_03690</name>
</gene>
<keyword evidence="1" id="KW-1133">Transmembrane helix</keyword>
<evidence type="ECO:0000313" key="2">
    <source>
        <dbReference type="EMBL" id="MDO6421566.1"/>
    </source>
</evidence>
<evidence type="ECO:0000256" key="1">
    <source>
        <dbReference type="SAM" id="Phobius"/>
    </source>
</evidence>
<keyword evidence="1" id="KW-0472">Membrane</keyword>